<keyword evidence="2" id="KW-0812">Transmembrane</keyword>
<evidence type="ECO:0000313" key="5">
    <source>
        <dbReference type="Proteomes" id="UP000198406"/>
    </source>
</evidence>
<reference evidence="4 5" key="1">
    <citation type="journal article" date="2015" name="Plant Cell">
        <title>Oil accumulation by the oleaginous diatom Fistulifera solaris as revealed by the genome and transcriptome.</title>
        <authorList>
            <person name="Tanaka T."/>
            <person name="Maeda Y."/>
            <person name="Veluchamy A."/>
            <person name="Tanaka M."/>
            <person name="Abida H."/>
            <person name="Marechal E."/>
            <person name="Bowler C."/>
            <person name="Muto M."/>
            <person name="Sunaga Y."/>
            <person name="Tanaka M."/>
            <person name="Yoshino T."/>
            <person name="Taniguchi T."/>
            <person name="Fukuda Y."/>
            <person name="Nemoto M."/>
            <person name="Matsumoto M."/>
            <person name="Wong P.S."/>
            <person name="Aburatani S."/>
            <person name="Fujibuchi W."/>
        </authorList>
    </citation>
    <scope>NUCLEOTIDE SEQUENCE [LARGE SCALE GENOMIC DNA]</scope>
    <source>
        <strain evidence="4 5">JPCC DA0580</strain>
    </source>
</reference>
<dbReference type="InterPro" id="IPR002013">
    <property type="entry name" value="SAC_dom"/>
</dbReference>
<sequence length="859" mass="96552">MLTLKEQLGRSPVRNFLLKIFVQFGLVLFWLIVANSDSRLYAEANGDQSVTSSLPTRVTGFGSRRYSEISSTHAAEKETISKLLSLRTNSDDKESILMHSKLRNATLKILPDGSVIHDDSSYTAPTTNTHEKWSKIIGLFGVYRVPSGHIWVWISDADRIYEAPYILNQTSNDDADRQFVPWWSLYRVTHLHLTHLPFSNYSTAHASTRHYRAQEREERRQLALLRQALKDHDWYFSEGPEAGDLTRRLQDCLSSQKEQIDGEDITKQLPDERFFWNQAVVDPIVEKYREENAGISDNNVYRILLEHVIPTTSAFCGTQTNVSVASDGSSCVYDQVLVTRRSRFRAGARFTRRGADATGAVANFAETEQILFFWNHSKGNVRVLDNVCSHVQTRGSIPLRWSSPTDIKTYRPRVRIGTNPLAHARALRQHLVDQARYYAALWSAGKSVSPSLLLVNLVDKKSDQGRLGRAFDAVLKAVLDVYAEQPDQKIPWLAPGNIEHLWFDFHAEVKAGGWEKLSSLLDTVVPVLDQHGYFEAVPLYEIPTNNQTRSSFKIKRVQAGVVRTNCMDCLDRTNVVQSQFARHVLFSQVAGASIIPVSYKAAFRKKASALPWLTGEVAHRLLWADNADAISRLYAGTPALKGDFTRTGKRTKKGALEDGMNSLQRYYLNNFLDADRQEGIDLLTGHHPFNKLASLLDDFCETRSIETIEPMITGFAQSAKSKRQAGSPRTKSKQRSFAKKTPLTDLPFKWLPGDLQSQVWSKQPQSRQSSSITTSSTFAFEGVHRRAAELLPWWCGDAEKEASWISESGNSALTEAEISALNNAGYLMGALALGLHRPQLLAVLAALLVELTDISGRHF</sequence>
<keyword evidence="2" id="KW-1133">Transmembrane helix</keyword>
<keyword evidence="5" id="KW-1185">Reference proteome</keyword>
<proteinExistence type="predicted"/>
<dbReference type="InParanoid" id="A0A1Z5KQV8"/>
<dbReference type="GO" id="GO:0005783">
    <property type="term" value="C:endoplasmic reticulum"/>
    <property type="evidence" value="ECO:0007669"/>
    <property type="project" value="TreeGrafter"/>
</dbReference>
<gene>
    <name evidence="4" type="ORF">FisN_38Hh024</name>
</gene>
<dbReference type="EMBL" id="BDSP01000274">
    <property type="protein sequence ID" value="GAX28482.1"/>
    <property type="molecule type" value="Genomic_DNA"/>
</dbReference>
<dbReference type="PANTHER" id="PTHR45662:SF2">
    <property type="entry name" value="PHOSPHATIDYLINOSITOL-3-PHOSPHATASE SAC1"/>
    <property type="match status" value="1"/>
</dbReference>
<dbReference type="Pfam" id="PF02383">
    <property type="entry name" value="Syja_N"/>
    <property type="match status" value="1"/>
</dbReference>
<evidence type="ECO:0000313" key="4">
    <source>
        <dbReference type="EMBL" id="GAX28482.1"/>
    </source>
</evidence>
<dbReference type="GO" id="GO:0046856">
    <property type="term" value="P:phosphatidylinositol dephosphorylation"/>
    <property type="evidence" value="ECO:0007669"/>
    <property type="project" value="TreeGrafter"/>
</dbReference>
<organism evidence="4 5">
    <name type="scientific">Fistulifera solaris</name>
    <name type="common">Oleaginous diatom</name>
    <dbReference type="NCBI Taxonomy" id="1519565"/>
    <lineage>
        <taxon>Eukaryota</taxon>
        <taxon>Sar</taxon>
        <taxon>Stramenopiles</taxon>
        <taxon>Ochrophyta</taxon>
        <taxon>Bacillariophyta</taxon>
        <taxon>Bacillariophyceae</taxon>
        <taxon>Bacillariophycidae</taxon>
        <taxon>Naviculales</taxon>
        <taxon>Naviculaceae</taxon>
        <taxon>Fistulifera</taxon>
    </lineage>
</organism>
<comment type="caution">
    <text evidence="4">The sequence shown here is derived from an EMBL/GenBank/DDBJ whole genome shotgun (WGS) entry which is preliminary data.</text>
</comment>
<name>A0A1Z5KQV8_FISSO</name>
<dbReference type="PANTHER" id="PTHR45662">
    <property type="entry name" value="PHOSPHATIDYLINOSITIDE PHOSPHATASE SAC1"/>
    <property type="match status" value="1"/>
</dbReference>
<evidence type="ECO:0000256" key="2">
    <source>
        <dbReference type="SAM" id="Phobius"/>
    </source>
</evidence>
<feature type="region of interest" description="Disordered" evidence="1">
    <location>
        <begin position="716"/>
        <end position="739"/>
    </location>
</feature>
<evidence type="ECO:0000259" key="3">
    <source>
        <dbReference type="PROSITE" id="PS50275"/>
    </source>
</evidence>
<dbReference type="PROSITE" id="PS50275">
    <property type="entry name" value="SAC"/>
    <property type="match status" value="1"/>
</dbReference>
<evidence type="ECO:0000256" key="1">
    <source>
        <dbReference type="SAM" id="MobiDB-lite"/>
    </source>
</evidence>
<accession>A0A1Z5KQV8</accession>
<feature type="transmembrane region" description="Helical" evidence="2">
    <location>
        <begin position="16"/>
        <end position="33"/>
    </location>
</feature>
<protein>
    <recommendedName>
        <fullName evidence="3">SAC domain-containing protein</fullName>
    </recommendedName>
</protein>
<dbReference type="OrthoDB" id="405996at2759"/>
<dbReference type="AlphaFoldDB" id="A0A1Z5KQV8"/>
<keyword evidence="2" id="KW-0472">Membrane</keyword>
<dbReference type="GO" id="GO:0043812">
    <property type="term" value="F:phosphatidylinositol-4-phosphate phosphatase activity"/>
    <property type="evidence" value="ECO:0007669"/>
    <property type="project" value="TreeGrafter"/>
</dbReference>
<feature type="domain" description="SAC" evidence="3">
    <location>
        <begin position="225"/>
        <end position="636"/>
    </location>
</feature>
<dbReference type="Proteomes" id="UP000198406">
    <property type="component" value="Unassembled WGS sequence"/>
</dbReference>